<keyword evidence="3" id="KW-1185">Reference proteome</keyword>
<dbReference type="RefSeq" id="WP_146585869.1">
    <property type="nucleotide sequence ID" value="NZ_SJPO01000003.1"/>
</dbReference>
<dbReference type="AlphaFoldDB" id="A0A5C5YSL1"/>
<evidence type="ECO:0000313" key="3">
    <source>
        <dbReference type="Proteomes" id="UP000318478"/>
    </source>
</evidence>
<organism evidence="2 3">
    <name type="scientific">Posidoniimonas polymericola</name>
    <dbReference type="NCBI Taxonomy" id="2528002"/>
    <lineage>
        <taxon>Bacteria</taxon>
        <taxon>Pseudomonadati</taxon>
        <taxon>Planctomycetota</taxon>
        <taxon>Planctomycetia</taxon>
        <taxon>Pirellulales</taxon>
        <taxon>Lacipirellulaceae</taxon>
        <taxon>Posidoniimonas</taxon>
    </lineage>
</organism>
<evidence type="ECO:0008006" key="4">
    <source>
        <dbReference type="Google" id="ProtNLM"/>
    </source>
</evidence>
<dbReference type="InterPro" id="IPR055876">
    <property type="entry name" value="DUF7453"/>
</dbReference>
<evidence type="ECO:0000313" key="2">
    <source>
        <dbReference type="EMBL" id="TWT77935.1"/>
    </source>
</evidence>
<dbReference type="OrthoDB" id="285858at2"/>
<feature type="signal peptide" evidence="1">
    <location>
        <begin position="1"/>
        <end position="29"/>
    </location>
</feature>
<gene>
    <name evidence="2" type="ORF">Pla123a_17340</name>
</gene>
<sequence precursor="true">MMIRTSRSPRLCWTIALLAILLPAARSQALTPDLEVIAVSGQSALEPIDGYEARSVGARLLGADGQVAFSVLMKGSGIDNWLHSLWRSDQQHTEMVALAGEPAPGTNDGSVYGLLDPQRFVSDGTLYFLSDLSPIGRERSKGLLAHAAGGSATLQARFTETYRDHMSINQNGLTVVFANDRNIYLYEHLSSSPRLAFERGSNAPGFDVDQPLALGVPSLNNQGLFVAGGGLRSSDKNNTGYWTVNQAGDVTQVVREGSPAPHSLPMAEFGDMNLFFRAFPSRAVINDAGQVAFHTGVRLSTTPVDEYEDFAIWATDSAGVLHPIAERSALAPGGGGLVFDYLFEPLISNHGDVVFAGDLRTSSPEQIFSNSGIWKGRVDEDLVPVALEGQQAPGLPTGAVFGDFGFAAEVALEGGSFEVNGSGRVAFTARLRISPDADLELGNSPHGIWAEDLNGELQLIAHTGGTIDVDPDPAAVDERVIQSIWSLGAINGNVSQQYFNDRGQILFTATFTDGTTGVFVSNLVAVPEPAGLALIAAAAGLLRRPRRHAAPI</sequence>
<keyword evidence="1" id="KW-0732">Signal</keyword>
<evidence type="ECO:0000256" key="1">
    <source>
        <dbReference type="SAM" id="SignalP"/>
    </source>
</evidence>
<reference evidence="2 3" key="1">
    <citation type="submission" date="2019-02" db="EMBL/GenBank/DDBJ databases">
        <title>Deep-cultivation of Planctomycetes and their phenomic and genomic characterization uncovers novel biology.</title>
        <authorList>
            <person name="Wiegand S."/>
            <person name="Jogler M."/>
            <person name="Boedeker C."/>
            <person name="Pinto D."/>
            <person name="Vollmers J."/>
            <person name="Rivas-Marin E."/>
            <person name="Kohn T."/>
            <person name="Peeters S.H."/>
            <person name="Heuer A."/>
            <person name="Rast P."/>
            <person name="Oberbeckmann S."/>
            <person name="Bunk B."/>
            <person name="Jeske O."/>
            <person name="Meyerdierks A."/>
            <person name="Storesund J.E."/>
            <person name="Kallscheuer N."/>
            <person name="Luecker S."/>
            <person name="Lage O.M."/>
            <person name="Pohl T."/>
            <person name="Merkel B.J."/>
            <person name="Hornburger P."/>
            <person name="Mueller R.-W."/>
            <person name="Bruemmer F."/>
            <person name="Labrenz M."/>
            <person name="Spormann A.M."/>
            <person name="Op Den Camp H."/>
            <person name="Overmann J."/>
            <person name="Amann R."/>
            <person name="Jetten M.S.M."/>
            <person name="Mascher T."/>
            <person name="Medema M.H."/>
            <person name="Devos D.P."/>
            <person name="Kaster A.-K."/>
            <person name="Ovreas L."/>
            <person name="Rohde M."/>
            <person name="Galperin M.Y."/>
            <person name="Jogler C."/>
        </authorList>
    </citation>
    <scope>NUCLEOTIDE SEQUENCE [LARGE SCALE GENOMIC DNA]</scope>
    <source>
        <strain evidence="2 3">Pla123a</strain>
    </source>
</reference>
<accession>A0A5C5YSL1</accession>
<name>A0A5C5YSL1_9BACT</name>
<comment type="caution">
    <text evidence="2">The sequence shown here is derived from an EMBL/GenBank/DDBJ whole genome shotgun (WGS) entry which is preliminary data.</text>
</comment>
<dbReference type="Pfam" id="PF24251">
    <property type="entry name" value="DUF7453"/>
    <property type="match status" value="1"/>
</dbReference>
<feature type="chain" id="PRO_5022658851" description="PEP-CTERM protein-sorting domain-containing protein" evidence="1">
    <location>
        <begin position="30"/>
        <end position="552"/>
    </location>
</feature>
<dbReference type="NCBIfam" id="TIGR05002">
    <property type="entry name" value="NxxGxxAF_repeat"/>
    <property type="match status" value="5"/>
</dbReference>
<dbReference type="EMBL" id="SJPO01000003">
    <property type="protein sequence ID" value="TWT77935.1"/>
    <property type="molecule type" value="Genomic_DNA"/>
</dbReference>
<protein>
    <recommendedName>
        <fullName evidence="4">PEP-CTERM protein-sorting domain-containing protein</fullName>
    </recommendedName>
</protein>
<dbReference type="Proteomes" id="UP000318478">
    <property type="component" value="Unassembled WGS sequence"/>
</dbReference>
<proteinExistence type="predicted"/>